<keyword evidence="1" id="KW-0805">Transcription regulation</keyword>
<evidence type="ECO:0000259" key="4">
    <source>
        <dbReference type="PROSITE" id="PS01124"/>
    </source>
</evidence>
<evidence type="ECO:0000256" key="3">
    <source>
        <dbReference type="ARBA" id="ARBA00023163"/>
    </source>
</evidence>
<evidence type="ECO:0000256" key="2">
    <source>
        <dbReference type="ARBA" id="ARBA00023125"/>
    </source>
</evidence>
<dbReference type="EMBL" id="QROP01000015">
    <property type="protein sequence ID" value="RHL38408.1"/>
    <property type="molecule type" value="Genomic_DNA"/>
</dbReference>
<feature type="domain" description="HTH araC/xylS-type" evidence="4">
    <location>
        <begin position="209"/>
        <end position="307"/>
    </location>
</feature>
<dbReference type="SUPFAM" id="SSF46689">
    <property type="entry name" value="Homeodomain-like"/>
    <property type="match status" value="1"/>
</dbReference>
<dbReference type="PANTHER" id="PTHR43280:SF32">
    <property type="entry name" value="TRANSCRIPTIONAL REGULATORY PROTEIN"/>
    <property type="match status" value="1"/>
</dbReference>
<dbReference type="Gene3D" id="1.10.10.60">
    <property type="entry name" value="Homeodomain-like"/>
    <property type="match status" value="1"/>
</dbReference>
<dbReference type="AlphaFoldDB" id="A0AA92VAX3"/>
<dbReference type="InterPro" id="IPR018060">
    <property type="entry name" value="HTH_AraC"/>
</dbReference>
<dbReference type="InterPro" id="IPR009057">
    <property type="entry name" value="Homeodomain-like_sf"/>
</dbReference>
<dbReference type="GO" id="GO:0043565">
    <property type="term" value="F:sequence-specific DNA binding"/>
    <property type="evidence" value="ECO:0007669"/>
    <property type="project" value="InterPro"/>
</dbReference>
<accession>A0AA92VAX3</accession>
<name>A0AA92VAX3_9BACT</name>
<evidence type="ECO:0000256" key="1">
    <source>
        <dbReference type="ARBA" id="ARBA00023015"/>
    </source>
</evidence>
<dbReference type="PROSITE" id="PS01124">
    <property type="entry name" value="HTH_ARAC_FAMILY_2"/>
    <property type="match status" value="1"/>
</dbReference>
<protein>
    <submittedName>
        <fullName evidence="5">AraC family transcriptional regulator</fullName>
    </submittedName>
</protein>
<reference evidence="5 6" key="1">
    <citation type="submission" date="2018-08" db="EMBL/GenBank/DDBJ databases">
        <title>A genome reference for cultivated species of the human gut microbiota.</title>
        <authorList>
            <person name="Zou Y."/>
            <person name="Xue W."/>
            <person name="Luo G."/>
        </authorList>
    </citation>
    <scope>NUCLEOTIDE SEQUENCE [LARGE SCALE GENOMIC DNA]</scope>
    <source>
        <strain evidence="5 6">AF38-11</strain>
    </source>
</reference>
<proteinExistence type="predicted"/>
<gene>
    <name evidence="5" type="ORF">DW026_07380</name>
</gene>
<dbReference type="Pfam" id="PF12833">
    <property type="entry name" value="HTH_18"/>
    <property type="match status" value="1"/>
</dbReference>
<keyword evidence="3" id="KW-0804">Transcription</keyword>
<evidence type="ECO:0000313" key="5">
    <source>
        <dbReference type="EMBL" id="RHL38408.1"/>
    </source>
</evidence>
<keyword evidence="2" id="KW-0238">DNA-binding</keyword>
<dbReference type="Proteomes" id="UP000283672">
    <property type="component" value="Unassembled WGS sequence"/>
</dbReference>
<organism evidence="5 6">
    <name type="scientific">Segatella copri</name>
    <dbReference type="NCBI Taxonomy" id="165179"/>
    <lineage>
        <taxon>Bacteria</taxon>
        <taxon>Pseudomonadati</taxon>
        <taxon>Bacteroidota</taxon>
        <taxon>Bacteroidia</taxon>
        <taxon>Bacteroidales</taxon>
        <taxon>Prevotellaceae</taxon>
        <taxon>Segatella</taxon>
    </lineage>
</organism>
<sequence>MWLFFTKFAGKNIRNMANFEKIDIRDMEQLTNVEFVGYADNDVVIIDDLRNFSKLQAIKVDFLLIIVIKQGRVAMRTNKEEATASSNDIIICQPNTIMNDCLFSIDFTAKAVCLSSQIARSMLHIGDVVDISFYLKNSPIIHIDETSMKTFEKYHALLAEQLVKADSKYKRQIVGSLVNSFLFCLLSIIEQVSPQRESLHMSRGCLLFKQFIDLLTSNDVKPRKLEYYSKKLCITSKYLSDICKSNSGKTANDWITEFTVEDINRLLSHSDMSIKEICAYLEFPNLSFFGKYVKAHLGCSPTEYRKLKGRHENGADSLDVHCNNGNFS</sequence>
<dbReference type="PANTHER" id="PTHR43280">
    <property type="entry name" value="ARAC-FAMILY TRANSCRIPTIONAL REGULATOR"/>
    <property type="match status" value="1"/>
</dbReference>
<comment type="caution">
    <text evidence="5">The sequence shown here is derived from an EMBL/GenBank/DDBJ whole genome shotgun (WGS) entry which is preliminary data.</text>
</comment>
<evidence type="ECO:0000313" key="6">
    <source>
        <dbReference type="Proteomes" id="UP000283672"/>
    </source>
</evidence>
<dbReference type="GO" id="GO:0003700">
    <property type="term" value="F:DNA-binding transcription factor activity"/>
    <property type="evidence" value="ECO:0007669"/>
    <property type="project" value="InterPro"/>
</dbReference>
<dbReference type="SMART" id="SM00342">
    <property type="entry name" value="HTH_ARAC"/>
    <property type="match status" value="1"/>
</dbReference>